<dbReference type="RefSeq" id="WP_046306114.1">
    <property type="nucleotide sequence ID" value="NZ_KQ033999.1"/>
</dbReference>
<evidence type="ECO:0008006" key="3">
    <source>
        <dbReference type="Google" id="ProtNLM"/>
    </source>
</evidence>
<reference evidence="1 2" key="1">
    <citation type="submission" date="2015-01" db="EMBL/GenBank/DDBJ databases">
        <title>Comparative genomics of the lactic acid bacteria isolated from the honey bee gut.</title>
        <authorList>
            <person name="Ellegaard K.M."/>
            <person name="Tamarit D."/>
            <person name="Javelind E."/>
            <person name="Olofsson T."/>
            <person name="Andersson S.G."/>
            <person name="Vasquez A."/>
        </authorList>
    </citation>
    <scope>NUCLEOTIDE SEQUENCE [LARGE SCALE GENOMIC DNA]</scope>
    <source>
        <strain evidence="1 2">Hma11</strain>
    </source>
</reference>
<sequence>MSRLVKVGAGGSEIGWHEALKDLRADDVLLLEPGFYELPQDTPFSDITVKGTGSLPEDTTILGYVNIAADSQFVNLENLCINTNTDSNSLFVPAEANTYLTLRNCIIKGYGNDTAAIAANGKVTLELYSTMILNGSLSIFANADFRLEMNDSSIEHVSEEFGTLALEGHGTAIINNSRIHGSIDTFTKTNAEIDLNNSVTNSMLLQGEVWLNMLNSKVVSDDDTSMYITDKTWANIIGSDFNGGIYLDKTPHVIIQNSQLNRMIAVNDAEITMINSIVVNHADFQDKAKCSARRVTFNGGAEYQYFLALGDQAFLEGHDLIFNSNGADLAVKDAARMHASVIASSDDSIAVECSQGASVQLLGMKWTNKKK</sequence>
<keyword evidence="2" id="KW-1185">Reference proteome</keyword>
<accession>A0A0F4LTG6</accession>
<dbReference type="AlphaFoldDB" id="A0A0F4LTG6"/>
<organism evidence="1 2">
    <name type="scientific">Lactobacillus apis</name>
    <dbReference type="NCBI Taxonomy" id="303541"/>
    <lineage>
        <taxon>Bacteria</taxon>
        <taxon>Bacillati</taxon>
        <taxon>Bacillota</taxon>
        <taxon>Bacilli</taxon>
        <taxon>Lactobacillales</taxon>
        <taxon>Lactobacillaceae</taxon>
        <taxon>Lactobacillus</taxon>
    </lineage>
</organism>
<dbReference type="Proteomes" id="UP000033682">
    <property type="component" value="Unassembled WGS sequence"/>
</dbReference>
<proteinExistence type="predicted"/>
<evidence type="ECO:0000313" key="2">
    <source>
        <dbReference type="Proteomes" id="UP000033682"/>
    </source>
</evidence>
<comment type="caution">
    <text evidence="1">The sequence shown here is derived from an EMBL/GenBank/DDBJ whole genome shotgun (WGS) entry which is preliminary data.</text>
</comment>
<dbReference type="SUPFAM" id="SSF51126">
    <property type="entry name" value="Pectin lyase-like"/>
    <property type="match status" value="1"/>
</dbReference>
<dbReference type="HOGENOM" id="CLU_745532_0_0_9"/>
<protein>
    <recommendedName>
        <fullName evidence="3">Right handed beta helix domain-containing protein</fullName>
    </recommendedName>
</protein>
<evidence type="ECO:0000313" key="1">
    <source>
        <dbReference type="EMBL" id="KJY62057.1"/>
    </source>
</evidence>
<dbReference type="STRING" id="303541.JF72_02650"/>
<dbReference type="EMBL" id="JXLG01000004">
    <property type="protein sequence ID" value="KJY62057.1"/>
    <property type="molecule type" value="Genomic_DNA"/>
</dbReference>
<name>A0A0F4LTG6_9LACO</name>
<dbReference type="InterPro" id="IPR011050">
    <property type="entry name" value="Pectin_lyase_fold/virulence"/>
</dbReference>
<gene>
    <name evidence="1" type="ORF">JF72_02650</name>
</gene>
<dbReference type="PATRIC" id="fig|303541.3.peg.411"/>